<evidence type="ECO:0000256" key="4">
    <source>
        <dbReference type="ARBA" id="ARBA00011881"/>
    </source>
</evidence>
<comment type="caution">
    <text evidence="10">The sequence shown here is derived from an EMBL/GenBank/DDBJ whole genome shotgun (WGS) entry which is preliminary data.</text>
</comment>
<dbReference type="NCBIfam" id="TIGR02962">
    <property type="entry name" value="hdxy_isourate"/>
    <property type="match status" value="1"/>
</dbReference>
<feature type="binding site" evidence="7">
    <location>
        <position position="47"/>
    </location>
    <ligand>
        <name>substrate</name>
    </ligand>
</feature>
<dbReference type="RefSeq" id="WP_179550803.1">
    <property type="nucleotide sequence ID" value="NZ_JACCFI010000001.1"/>
</dbReference>
<dbReference type="GO" id="GO:0033971">
    <property type="term" value="F:hydroxyisourate hydrolase activity"/>
    <property type="evidence" value="ECO:0007669"/>
    <property type="project" value="UniProtKB-EC"/>
</dbReference>
<dbReference type="InterPro" id="IPR014306">
    <property type="entry name" value="Hydroxyisourate_hydrolase"/>
</dbReference>
<evidence type="ECO:0000256" key="7">
    <source>
        <dbReference type="PIRSR" id="PIRSR600895-51"/>
    </source>
</evidence>
<evidence type="ECO:0000256" key="1">
    <source>
        <dbReference type="ARBA" id="ARBA00001043"/>
    </source>
</evidence>
<evidence type="ECO:0000256" key="8">
    <source>
        <dbReference type="RuleBase" id="RU361270"/>
    </source>
</evidence>
<gene>
    <name evidence="10" type="ORF">BJY17_001471</name>
</gene>
<dbReference type="InterPro" id="IPR023416">
    <property type="entry name" value="Transthyretin/HIU_hydrolase_d"/>
</dbReference>
<dbReference type="Gene3D" id="2.60.40.180">
    <property type="entry name" value="Transthyretin/hydroxyisourate hydrolase domain"/>
    <property type="match status" value="1"/>
</dbReference>
<dbReference type="PROSITE" id="PS00768">
    <property type="entry name" value="TRANSTHYRETIN_1"/>
    <property type="match status" value="1"/>
</dbReference>
<organism evidence="10 11">
    <name type="scientific">Agromyces hippuratus</name>
    <dbReference type="NCBI Taxonomy" id="286438"/>
    <lineage>
        <taxon>Bacteria</taxon>
        <taxon>Bacillati</taxon>
        <taxon>Actinomycetota</taxon>
        <taxon>Actinomycetes</taxon>
        <taxon>Micrococcales</taxon>
        <taxon>Microbacteriaceae</taxon>
        <taxon>Agromyces</taxon>
    </lineage>
</organism>
<dbReference type="SUPFAM" id="SSF49472">
    <property type="entry name" value="Transthyretin (synonym: prealbumin)"/>
    <property type="match status" value="1"/>
</dbReference>
<reference evidence="10 11" key="1">
    <citation type="submission" date="2020-07" db="EMBL/GenBank/DDBJ databases">
        <title>Sequencing the genomes of 1000 actinobacteria strains.</title>
        <authorList>
            <person name="Klenk H.-P."/>
        </authorList>
    </citation>
    <scope>NUCLEOTIDE SEQUENCE [LARGE SCALE GENOMIC DNA]</scope>
    <source>
        <strain evidence="10 11">DSM 8598</strain>
    </source>
</reference>
<evidence type="ECO:0000256" key="2">
    <source>
        <dbReference type="ARBA" id="ARBA00002704"/>
    </source>
</evidence>
<dbReference type="Pfam" id="PF00576">
    <property type="entry name" value="Transthyretin"/>
    <property type="match status" value="1"/>
</dbReference>
<keyword evidence="5 8" id="KW-0659">Purine metabolism</keyword>
<evidence type="ECO:0000256" key="3">
    <source>
        <dbReference type="ARBA" id="ARBA00009850"/>
    </source>
</evidence>
<evidence type="ECO:0000256" key="5">
    <source>
        <dbReference type="ARBA" id="ARBA00022631"/>
    </source>
</evidence>
<evidence type="ECO:0000313" key="11">
    <source>
        <dbReference type="Proteomes" id="UP000549066"/>
    </source>
</evidence>
<dbReference type="AlphaFoldDB" id="A0A852X043"/>
<comment type="catalytic activity">
    <reaction evidence="1 8">
        <text>5-hydroxyisourate + H2O = 5-hydroxy-2-oxo-4-ureido-2,5-dihydro-1H-imidazole-5-carboxylate + H(+)</text>
        <dbReference type="Rhea" id="RHEA:23736"/>
        <dbReference type="ChEBI" id="CHEBI:15377"/>
        <dbReference type="ChEBI" id="CHEBI:15378"/>
        <dbReference type="ChEBI" id="CHEBI:18072"/>
        <dbReference type="ChEBI" id="CHEBI:58639"/>
        <dbReference type="EC" id="3.5.2.17"/>
    </reaction>
</comment>
<feature type="binding site" evidence="7">
    <location>
        <position position="9"/>
    </location>
    <ligand>
        <name>substrate</name>
    </ligand>
</feature>
<evidence type="ECO:0000259" key="9">
    <source>
        <dbReference type="Pfam" id="PF00576"/>
    </source>
</evidence>
<comment type="subunit">
    <text evidence="4 8">Homotetramer.</text>
</comment>
<dbReference type="Proteomes" id="UP000549066">
    <property type="component" value="Unassembled WGS sequence"/>
</dbReference>
<name>A0A852X043_9MICO</name>
<comment type="similarity">
    <text evidence="3 8">Belongs to the transthyretin family. 5-hydroxyisourate hydrolase subfamily.</text>
</comment>
<accession>A0A852X043</accession>
<dbReference type="PANTHER" id="PTHR10395:SF7">
    <property type="entry name" value="5-HYDROXYISOURATE HYDROLASE"/>
    <property type="match status" value="1"/>
</dbReference>
<dbReference type="GO" id="GO:0006144">
    <property type="term" value="P:purine nucleobase metabolic process"/>
    <property type="evidence" value="ECO:0007669"/>
    <property type="project" value="UniProtKB-KW"/>
</dbReference>
<feature type="binding site" evidence="7">
    <location>
        <position position="110"/>
    </location>
    <ligand>
        <name>substrate</name>
    </ligand>
</feature>
<keyword evidence="6 8" id="KW-0378">Hydrolase</keyword>
<keyword evidence="11" id="KW-1185">Reference proteome</keyword>
<dbReference type="InterPro" id="IPR036817">
    <property type="entry name" value="Transthyretin/HIU_hydrolase_sf"/>
</dbReference>
<evidence type="ECO:0000313" key="10">
    <source>
        <dbReference type="EMBL" id="NYG20724.1"/>
    </source>
</evidence>
<sequence>MTASQITTHVLDTTVGRPAEGIRVELFMRAASGWSLVGSDTTDADGRATGLGPASVPVGEYRLHFDTGGFFAARGVDTFFPEVVLHFDVAEDGRHVHVPLLLSPFAYSTYRGS</sequence>
<protein>
    <recommendedName>
        <fullName evidence="8">5-hydroxyisourate hydrolase</fullName>
        <shortName evidence="8">HIU hydrolase</shortName>
        <shortName evidence="8">HIUHase</shortName>
        <ecNumber evidence="8">3.5.2.17</ecNumber>
    </recommendedName>
</protein>
<dbReference type="InterPro" id="IPR000895">
    <property type="entry name" value="Transthyretin/HIU_hydrolase"/>
</dbReference>
<dbReference type="InterPro" id="IPR023418">
    <property type="entry name" value="Thyroxine_BS"/>
</dbReference>
<dbReference type="EMBL" id="JACCFI010000001">
    <property type="protein sequence ID" value="NYG20724.1"/>
    <property type="molecule type" value="Genomic_DNA"/>
</dbReference>
<dbReference type="CDD" id="cd05822">
    <property type="entry name" value="TLP_HIUase"/>
    <property type="match status" value="1"/>
</dbReference>
<dbReference type="EC" id="3.5.2.17" evidence="8"/>
<dbReference type="PRINTS" id="PR00189">
    <property type="entry name" value="TRNSTHYRETIN"/>
</dbReference>
<comment type="function">
    <text evidence="2">Catalyzes the hydrolysis of 5-hydroxyisourate (HIU) to 2-oxo-4-hydroxy-4-carboxy-5-ureidoimidazoline (OHCU).</text>
</comment>
<proteinExistence type="inferred from homology"/>
<evidence type="ECO:0000256" key="6">
    <source>
        <dbReference type="ARBA" id="ARBA00022801"/>
    </source>
</evidence>
<dbReference type="PANTHER" id="PTHR10395">
    <property type="entry name" value="URICASE AND TRANSTHYRETIN-RELATED"/>
    <property type="match status" value="1"/>
</dbReference>
<feature type="domain" description="Transthyretin/hydroxyisourate hydrolase" evidence="9">
    <location>
        <begin position="6"/>
        <end position="112"/>
    </location>
</feature>